<accession>A7HZ32</accession>
<evidence type="ECO:0000313" key="2">
    <source>
        <dbReference type="EMBL" id="ABS65165.1"/>
    </source>
</evidence>
<feature type="chain" id="PRO_5002708323" description="Lipoprotein" evidence="1">
    <location>
        <begin position="20"/>
        <end position="123"/>
    </location>
</feature>
<evidence type="ECO:0008006" key="4">
    <source>
        <dbReference type="Google" id="ProtNLM"/>
    </source>
</evidence>
<feature type="signal peptide" evidence="1">
    <location>
        <begin position="1"/>
        <end position="19"/>
    </location>
</feature>
<organism evidence="2 3">
    <name type="scientific">Parvibaculum lavamentivorans (strain DS-1 / DSM 13023 / NCIMB 13966)</name>
    <dbReference type="NCBI Taxonomy" id="402881"/>
    <lineage>
        <taxon>Bacteria</taxon>
        <taxon>Pseudomonadati</taxon>
        <taxon>Pseudomonadota</taxon>
        <taxon>Alphaproteobacteria</taxon>
        <taxon>Hyphomicrobiales</taxon>
        <taxon>Parvibaculaceae</taxon>
        <taxon>Parvibaculum</taxon>
    </lineage>
</organism>
<gene>
    <name evidence="2" type="ordered locus">Plav_3567</name>
</gene>
<dbReference type="OrthoDB" id="8456317at2"/>
<dbReference type="STRING" id="402881.Plav_3567"/>
<sequence>MKKRHLIALLVPFALAACAAPGTGGTGPSTSLAPGPLKSANLVGVAPSAISSRLGAPDFRRTEPQAEIWQYAGGECSLFVYFYKTAGGALGARYVDARKLEGGAADRDACLASVIAKRNAPIS</sequence>
<dbReference type="PROSITE" id="PS51257">
    <property type="entry name" value="PROKAR_LIPOPROTEIN"/>
    <property type="match status" value="1"/>
</dbReference>
<proteinExistence type="predicted"/>
<dbReference type="EMBL" id="CP000774">
    <property type="protein sequence ID" value="ABS65165.1"/>
    <property type="molecule type" value="Genomic_DNA"/>
</dbReference>
<evidence type="ECO:0000313" key="3">
    <source>
        <dbReference type="Proteomes" id="UP000006377"/>
    </source>
</evidence>
<name>A7HZ32_PARL1</name>
<dbReference type="AlphaFoldDB" id="A7HZ32"/>
<dbReference type="KEGG" id="pla:Plav_3567"/>
<dbReference type="Proteomes" id="UP000006377">
    <property type="component" value="Chromosome"/>
</dbReference>
<evidence type="ECO:0000256" key="1">
    <source>
        <dbReference type="SAM" id="SignalP"/>
    </source>
</evidence>
<reference evidence="2 3" key="1">
    <citation type="journal article" date="2011" name="Stand. Genomic Sci.">
        <title>Complete genome sequence of Parvibaculum lavamentivorans type strain (DS-1(T)).</title>
        <authorList>
            <person name="Schleheck D."/>
            <person name="Weiss M."/>
            <person name="Pitluck S."/>
            <person name="Bruce D."/>
            <person name="Land M.L."/>
            <person name="Han S."/>
            <person name="Saunders E."/>
            <person name="Tapia R."/>
            <person name="Detter C."/>
            <person name="Brettin T."/>
            <person name="Han J."/>
            <person name="Woyke T."/>
            <person name="Goodwin L."/>
            <person name="Pennacchio L."/>
            <person name="Nolan M."/>
            <person name="Cook A.M."/>
            <person name="Kjelleberg S."/>
            <person name="Thomas T."/>
        </authorList>
    </citation>
    <scope>NUCLEOTIDE SEQUENCE [LARGE SCALE GENOMIC DNA]</scope>
    <source>
        <strain evidence="3">DS-1 / DSM 13023 / NCIMB 13966</strain>
    </source>
</reference>
<dbReference type="RefSeq" id="WP_012112425.1">
    <property type="nucleotide sequence ID" value="NC_009719.1"/>
</dbReference>
<protein>
    <recommendedName>
        <fullName evidence="4">Lipoprotein</fullName>
    </recommendedName>
</protein>
<keyword evidence="3" id="KW-1185">Reference proteome</keyword>
<keyword evidence="1" id="KW-0732">Signal</keyword>
<dbReference type="HOGENOM" id="CLU_2013059_0_0_5"/>